<comment type="caution">
    <text evidence="3">The sequence shown here is derived from an EMBL/GenBank/DDBJ whole genome shotgun (WGS) entry which is preliminary data.</text>
</comment>
<feature type="chain" id="PRO_5020204943" evidence="1">
    <location>
        <begin position="27"/>
        <end position="225"/>
    </location>
</feature>
<dbReference type="GO" id="GO:0016787">
    <property type="term" value="F:hydrolase activity"/>
    <property type="evidence" value="ECO:0007669"/>
    <property type="project" value="InterPro"/>
</dbReference>
<dbReference type="RefSeq" id="WP_136737875.1">
    <property type="nucleotide sequence ID" value="NZ_SUMB01000001.1"/>
</dbReference>
<dbReference type="Proteomes" id="UP000308697">
    <property type="component" value="Unassembled WGS sequence"/>
</dbReference>
<protein>
    <submittedName>
        <fullName evidence="3">DUF1080 domain-containing protein</fullName>
    </submittedName>
</protein>
<dbReference type="Gene3D" id="2.60.120.560">
    <property type="entry name" value="Exo-inulinase, domain 1"/>
    <property type="match status" value="1"/>
</dbReference>
<evidence type="ECO:0000313" key="3">
    <source>
        <dbReference type="EMBL" id="TJZ58923.1"/>
    </source>
</evidence>
<name>A0A4U0NW44_9ACTN</name>
<reference evidence="3 4" key="1">
    <citation type="submission" date="2019-04" db="EMBL/GenBank/DDBJ databases">
        <title>Streptomyces piniterrae sp. nov., a heliquinomycin-producing actinomycete isolated from rhizosphere soil of Pinus yunnanensis.</title>
        <authorList>
            <person name="Zhuang X."/>
            <person name="Zhao J."/>
        </authorList>
    </citation>
    <scope>NUCLEOTIDE SEQUENCE [LARGE SCALE GENOMIC DNA]</scope>
    <source>
        <strain evidence="4">jys28</strain>
    </source>
</reference>
<dbReference type="Pfam" id="PF06439">
    <property type="entry name" value="3keto-disac_hyd"/>
    <property type="match status" value="1"/>
</dbReference>
<sequence length="225" mass="25416">MRGLARRPVTSYSVLLLMTLATPLSACGTSPSAEPQRTVWTEGTEHGPWRTVFNGHGTVDERNGTIVLAPRPARRPDVTHAALVLSTATYGDLTYRLRMRTAKQLRTPTPNLWEAGWVVWHATGHTRFYYLILKPHGWELGKVDPSCPEKQCFLATHRGSYDIHSWHHVQVQQRGATMTLHVDDEPLVTYTDRRNPYTRGSVGLYTEDAVVEFKDITVRGRRISG</sequence>
<evidence type="ECO:0000256" key="1">
    <source>
        <dbReference type="SAM" id="SignalP"/>
    </source>
</evidence>
<proteinExistence type="predicted"/>
<keyword evidence="1" id="KW-0732">Signal</keyword>
<dbReference type="EMBL" id="SUMB01000001">
    <property type="protein sequence ID" value="TJZ58923.1"/>
    <property type="molecule type" value="Genomic_DNA"/>
</dbReference>
<evidence type="ECO:0000313" key="4">
    <source>
        <dbReference type="Proteomes" id="UP000308697"/>
    </source>
</evidence>
<gene>
    <name evidence="3" type="ORF">FCH28_01845</name>
</gene>
<feature type="signal peptide" evidence="1">
    <location>
        <begin position="1"/>
        <end position="26"/>
    </location>
</feature>
<evidence type="ECO:0000259" key="2">
    <source>
        <dbReference type="Pfam" id="PF06439"/>
    </source>
</evidence>
<dbReference type="InterPro" id="IPR010496">
    <property type="entry name" value="AL/BT2_dom"/>
</dbReference>
<dbReference type="AlphaFoldDB" id="A0A4U0NW44"/>
<dbReference type="OrthoDB" id="8434516at2"/>
<organism evidence="3 4">
    <name type="scientific">Streptomyces piniterrae</name>
    <dbReference type="NCBI Taxonomy" id="2571125"/>
    <lineage>
        <taxon>Bacteria</taxon>
        <taxon>Bacillati</taxon>
        <taxon>Actinomycetota</taxon>
        <taxon>Actinomycetes</taxon>
        <taxon>Kitasatosporales</taxon>
        <taxon>Streptomycetaceae</taxon>
        <taxon>Streptomyces</taxon>
    </lineage>
</organism>
<keyword evidence="4" id="KW-1185">Reference proteome</keyword>
<accession>A0A4U0NW44</accession>
<feature type="domain" description="3-keto-alpha-glucoside-1,2-lyase/3-keto-2-hydroxy-glucal hydratase" evidence="2">
    <location>
        <begin position="52"/>
        <end position="219"/>
    </location>
</feature>